<feature type="transmembrane region" description="Helical" evidence="1">
    <location>
        <begin position="9"/>
        <end position="28"/>
    </location>
</feature>
<dbReference type="EMBL" id="GBRH01223181">
    <property type="protein sequence ID" value="JAD74714.1"/>
    <property type="molecule type" value="Transcribed_RNA"/>
</dbReference>
<reference evidence="2" key="2">
    <citation type="journal article" date="2015" name="Data Brief">
        <title>Shoot transcriptome of the giant reed, Arundo donax.</title>
        <authorList>
            <person name="Barrero R.A."/>
            <person name="Guerrero F.D."/>
            <person name="Moolhuijzen P."/>
            <person name="Goolsby J.A."/>
            <person name="Tidwell J."/>
            <person name="Bellgard S.E."/>
            <person name="Bellgard M.I."/>
        </authorList>
    </citation>
    <scope>NUCLEOTIDE SEQUENCE</scope>
    <source>
        <tissue evidence="2">Shoot tissue taken approximately 20 cm above the soil surface</tissue>
    </source>
</reference>
<evidence type="ECO:0000313" key="2">
    <source>
        <dbReference type="EMBL" id="JAD74714.1"/>
    </source>
</evidence>
<name>A0A0A9CEJ0_ARUDO</name>
<protein>
    <submittedName>
        <fullName evidence="2">Uncharacterized protein</fullName>
    </submittedName>
</protein>
<keyword evidence="1" id="KW-0472">Membrane</keyword>
<proteinExistence type="predicted"/>
<organism evidence="2">
    <name type="scientific">Arundo donax</name>
    <name type="common">Giant reed</name>
    <name type="synonym">Donax arundinaceus</name>
    <dbReference type="NCBI Taxonomy" id="35708"/>
    <lineage>
        <taxon>Eukaryota</taxon>
        <taxon>Viridiplantae</taxon>
        <taxon>Streptophyta</taxon>
        <taxon>Embryophyta</taxon>
        <taxon>Tracheophyta</taxon>
        <taxon>Spermatophyta</taxon>
        <taxon>Magnoliopsida</taxon>
        <taxon>Liliopsida</taxon>
        <taxon>Poales</taxon>
        <taxon>Poaceae</taxon>
        <taxon>PACMAD clade</taxon>
        <taxon>Arundinoideae</taxon>
        <taxon>Arundineae</taxon>
        <taxon>Arundo</taxon>
    </lineage>
</organism>
<keyword evidence="1" id="KW-0812">Transmembrane</keyword>
<reference evidence="2" key="1">
    <citation type="submission" date="2014-09" db="EMBL/GenBank/DDBJ databases">
        <authorList>
            <person name="Magalhaes I.L.F."/>
            <person name="Oliveira U."/>
            <person name="Santos F.R."/>
            <person name="Vidigal T.H.D.A."/>
            <person name="Brescovit A.D."/>
            <person name="Santos A.J."/>
        </authorList>
    </citation>
    <scope>NUCLEOTIDE SEQUENCE</scope>
    <source>
        <tissue evidence="2">Shoot tissue taken approximately 20 cm above the soil surface</tissue>
    </source>
</reference>
<sequence length="45" mass="5398">MEISPLEPFTCWCIALCWYASSLFYHFILSHPDVHYKLYFFGMCS</sequence>
<dbReference type="AlphaFoldDB" id="A0A0A9CEJ0"/>
<keyword evidence="1" id="KW-1133">Transmembrane helix</keyword>
<evidence type="ECO:0000256" key="1">
    <source>
        <dbReference type="SAM" id="Phobius"/>
    </source>
</evidence>
<accession>A0A0A9CEJ0</accession>